<reference evidence="2 3" key="1">
    <citation type="journal article" date="2018" name="Mol. Biol. Evol.">
        <title>Analysis of the draft genome of the red seaweed Gracilariopsis chorda provides insights into genome size evolution in Rhodophyta.</title>
        <authorList>
            <person name="Lee J."/>
            <person name="Yang E.C."/>
            <person name="Graf L."/>
            <person name="Yang J.H."/>
            <person name="Qiu H."/>
            <person name="Zel Zion U."/>
            <person name="Chan C.X."/>
            <person name="Stephens T.G."/>
            <person name="Weber A.P.M."/>
            <person name="Boo G.H."/>
            <person name="Boo S.M."/>
            <person name="Kim K.M."/>
            <person name="Shin Y."/>
            <person name="Jung M."/>
            <person name="Lee S.J."/>
            <person name="Yim H.S."/>
            <person name="Lee J.H."/>
            <person name="Bhattacharya D."/>
            <person name="Yoon H.S."/>
        </authorList>
    </citation>
    <scope>NUCLEOTIDE SEQUENCE [LARGE SCALE GENOMIC DNA]</scope>
    <source>
        <strain evidence="2 3">SKKU-2015</strain>
        <tissue evidence="2">Whole body</tissue>
    </source>
</reference>
<feature type="region of interest" description="Disordered" evidence="1">
    <location>
        <begin position="1"/>
        <end position="32"/>
    </location>
</feature>
<sequence>MDLAYDNDTARTRESQEYATGPNFPHTGAHGTMVDRNSKVKGNLITASANRDQYISMQSRESDFLQRRAPMRQVPRSIPDRQAAYRSSGIENSHSKLQGLIPRHYPMEAKLSNSMGKKTITVPRRTIADGTH</sequence>
<accession>A0A2V3IFQ0</accession>
<gene>
    <name evidence="2" type="ORF">BWQ96_09424</name>
</gene>
<organism evidence="2 3">
    <name type="scientific">Gracilariopsis chorda</name>
    <dbReference type="NCBI Taxonomy" id="448386"/>
    <lineage>
        <taxon>Eukaryota</taxon>
        <taxon>Rhodophyta</taxon>
        <taxon>Florideophyceae</taxon>
        <taxon>Rhodymeniophycidae</taxon>
        <taxon>Gracilariales</taxon>
        <taxon>Gracilariaceae</taxon>
        <taxon>Gracilariopsis</taxon>
    </lineage>
</organism>
<evidence type="ECO:0000313" key="3">
    <source>
        <dbReference type="Proteomes" id="UP000247409"/>
    </source>
</evidence>
<dbReference type="AlphaFoldDB" id="A0A2V3IFQ0"/>
<dbReference type="Proteomes" id="UP000247409">
    <property type="component" value="Unassembled WGS sequence"/>
</dbReference>
<comment type="caution">
    <text evidence="2">The sequence shown here is derived from an EMBL/GenBank/DDBJ whole genome shotgun (WGS) entry which is preliminary data.</text>
</comment>
<keyword evidence="3" id="KW-1185">Reference proteome</keyword>
<protein>
    <submittedName>
        <fullName evidence="2">Uncharacterized protein</fullName>
    </submittedName>
</protein>
<name>A0A2V3IFQ0_9FLOR</name>
<evidence type="ECO:0000313" key="2">
    <source>
        <dbReference type="EMBL" id="PXF40863.1"/>
    </source>
</evidence>
<proteinExistence type="predicted"/>
<evidence type="ECO:0000256" key="1">
    <source>
        <dbReference type="SAM" id="MobiDB-lite"/>
    </source>
</evidence>
<dbReference type="EMBL" id="NBIV01000256">
    <property type="protein sequence ID" value="PXF40863.1"/>
    <property type="molecule type" value="Genomic_DNA"/>
</dbReference>